<organism evidence="2 3">
    <name type="scientific">Gimesia maris</name>
    <dbReference type="NCBI Taxonomy" id="122"/>
    <lineage>
        <taxon>Bacteria</taxon>
        <taxon>Pseudomonadati</taxon>
        <taxon>Planctomycetota</taxon>
        <taxon>Planctomycetia</taxon>
        <taxon>Planctomycetales</taxon>
        <taxon>Planctomycetaceae</taxon>
        <taxon>Gimesia</taxon>
    </lineage>
</organism>
<evidence type="ECO:0000313" key="2">
    <source>
        <dbReference type="EMBL" id="HCO27229.1"/>
    </source>
</evidence>
<name>A0A3D3REG9_9PLAN</name>
<protein>
    <recommendedName>
        <fullName evidence="4">Carboxypeptidase regulatory-like domain-containing protein</fullName>
    </recommendedName>
</protein>
<dbReference type="PROSITE" id="PS51257">
    <property type="entry name" value="PROKAR_LIPOPROTEIN"/>
    <property type="match status" value="1"/>
</dbReference>
<feature type="signal peptide" evidence="1">
    <location>
        <begin position="1"/>
        <end position="23"/>
    </location>
</feature>
<proteinExistence type="predicted"/>
<accession>A0A3D3REG9</accession>
<evidence type="ECO:0000313" key="3">
    <source>
        <dbReference type="Proteomes" id="UP000263642"/>
    </source>
</evidence>
<dbReference type="Proteomes" id="UP000263642">
    <property type="component" value="Unassembled WGS sequence"/>
</dbReference>
<sequence>MRFRACVLLIVSGFLVGCGGAPAATPLPETVPVTGVITLDGKPIAAAAVTFIPQGQTKGIECQGTTDEGGRYQLQQQHGAEGAPPGSYKVVISRLLRGDGTPLPEEGAGAGGIAVESLPPRYSDVRVSQLTAVIPQAGGEFNFDLQSKK</sequence>
<comment type="caution">
    <text evidence="2">The sequence shown here is derived from an EMBL/GenBank/DDBJ whole genome shotgun (WGS) entry which is preliminary data.</text>
</comment>
<dbReference type="EMBL" id="DQAY01000192">
    <property type="protein sequence ID" value="HCO27229.1"/>
    <property type="molecule type" value="Genomic_DNA"/>
</dbReference>
<dbReference type="AlphaFoldDB" id="A0A3D3REG9"/>
<feature type="chain" id="PRO_5017533195" description="Carboxypeptidase regulatory-like domain-containing protein" evidence="1">
    <location>
        <begin position="24"/>
        <end position="149"/>
    </location>
</feature>
<evidence type="ECO:0008006" key="4">
    <source>
        <dbReference type="Google" id="ProtNLM"/>
    </source>
</evidence>
<evidence type="ECO:0000256" key="1">
    <source>
        <dbReference type="SAM" id="SignalP"/>
    </source>
</evidence>
<gene>
    <name evidence="2" type="ORF">DIT97_31060</name>
</gene>
<keyword evidence="1" id="KW-0732">Signal</keyword>
<reference evidence="2 3" key="1">
    <citation type="journal article" date="2018" name="Nat. Biotechnol.">
        <title>A standardized bacterial taxonomy based on genome phylogeny substantially revises the tree of life.</title>
        <authorList>
            <person name="Parks D.H."/>
            <person name="Chuvochina M."/>
            <person name="Waite D.W."/>
            <person name="Rinke C."/>
            <person name="Skarshewski A."/>
            <person name="Chaumeil P.A."/>
            <person name="Hugenholtz P."/>
        </authorList>
    </citation>
    <scope>NUCLEOTIDE SEQUENCE [LARGE SCALE GENOMIC DNA]</scope>
    <source>
        <strain evidence="2">UBA9375</strain>
    </source>
</reference>